<dbReference type="Proteomes" id="UP000294498">
    <property type="component" value="Unassembled WGS sequence"/>
</dbReference>
<name>A0A4R8DIY4_9BACT</name>
<dbReference type="EMBL" id="SODV01000002">
    <property type="protein sequence ID" value="TDW96960.1"/>
    <property type="molecule type" value="Genomic_DNA"/>
</dbReference>
<keyword evidence="2" id="KW-1185">Reference proteome</keyword>
<dbReference type="InterPro" id="IPR026497">
    <property type="entry name" value="GRASP-with-SPASM"/>
</dbReference>
<sequence length="303" mass="34167">MFIPNVLYEILTVHRHRTVGDVKAAYGGQHDAAIESYFAEVIARGYAQECTPEEAGRFPALNPHWERPELITNAILDIDPQDPYDLSKAIKELVSVGCKAVQVRIFNEASPAFLGSVLTLFDRTPIEHIELLLKHSPLLEDQALLALCRPFPRVNAITLHSGPETPPTDYNRAGLTVTRVAREIRSSSHCGVINPAFFNVTLENFLESHRFNSCLHKKISIDVHGQVKNCPSMEKSYGHISETRFLDVLDLEGFQDLWTVTKDQVDVCRQCEFRYICTDCRVYTSPEGKPSKCSYDPFTATWA</sequence>
<evidence type="ECO:0000313" key="2">
    <source>
        <dbReference type="Proteomes" id="UP000294498"/>
    </source>
</evidence>
<protein>
    <submittedName>
        <fullName evidence="1">SPASM domain peptide maturase of grasp-with-spasm system</fullName>
    </submittedName>
</protein>
<organism evidence="1 2">
    <name type="scientific">Dinghuibacter silviterrae</name>
    <dbReference type="NCBI Taxonomy" id="1539049"/>
    <lineage>
        <taxon>Bacteria</taxon>
        <taxon>Pseudomonadati</taxon>
        <taxon>Bacteroidota</taxon>
        <taxon>Chitinophagia</taxon>
        <taxon>Chitinophagales</taxon>
        <taxon>Chitinophagaceae</taxon>
        <taxon>Dinghuibacter</taxon>
    </lineage>
</organism>
<dbReference type="Gene3D" id="3.20.20.70">
    <property type="entry name" value="Aldolase class I"/>
    <property type="match status" value="1"/>
</dbReference>
<dbReference type="NCBIfam" id="TIGR04193">
    <property type="entry name" value="SPASM_w_grasp"/>
    <property type="match status" value="1"/>
</dbReference>
<dbReference type="InterPro" id="IPR058240">
    <property type="entry name" value="rSAM_sf"/>
</dbReference>
<evidence type="ECO:0000313" key="1">
    <source>
        <dbReference type="EMBL" id="TDW96960.1"/>
    </source>
</evidence>
<dbReference type="InterPro" id="IPR013785">
    <property type="entry name" value="Aldolase_TIM"/>
</dbReference>
<accession>A0A4R8DIY4</accession>
<dbReference type="SUPFAM" id="SSF102114">
    <property type="entry name" value="Radical SAM enzymes"/>
    <property type="match status" value="1"/>
</dbReference>
<proteinExistence type="predicted"/>
<dbReference type="AlphaFoldDB" id="A0A4R8DIY4"/>
<comment type="caution">
    <text evidence="1">The sequence shown here is derived from an EMBL/GenBank/DDBJ whole genome shotgun (WGS) entry which is preliminary data.</text>
</comment>
<gene>
    <name evidence="1" type="ORF">EDB95_4796</name>
</gene>
<reference evidence="1 2" key="1">
    <citation type="submission" date="2019-03" db="EMBL/GenBank/DDBJ databases">
        <title>Genomic Encyclopedia of Type Strains, Phase IV (KMG-IV): sequencing the most valuable type-strain genomes for metagenomic binning, comparative biology and taxonomic classification.</title>
        <authorList>
            <person name="Goeker M."/>
        </authorList>
    </citation>
    <scope>NUCLEOTIDE SEQUENCE [LARGE SCALE GENOMIC DNA]</scope>
    <source>
        <strain evidence="1 2">DSM 100059</strain>
    </source>
</reference>